<dbReference type="EMBL" id="CACSHJ010000089">
    <property type="protein sequence ID" value="CAA0384330.1"/>
    <property type="molecule type" value="Genomic_DNA"/>
</dbReference>
<reference evidence="1 2" key="1">
    <citation type="submission" date="2019-12" db="EMBL/GenBank/DDBJ databases">
        <authorList>
            <person name="Jiao W.-B."/>
            <person name="Schneeberger K."/>
        </authorList>
    </citation>
    <scope>NUCLEOTIDE SEQUENCE [LARGE SCALE GENOMIC DNA]</scope>
    <source>
        <strain evidence="2">cv. C24</strain>
    </source>
</reference>
<evidence type="ECO:0000313" key="1">
    <source>
        <dbReference type="EMBL" id="CAA0384330.1"/>
    </source>
</evidence>
<organism evidence="1 2">
    <name type="scientific">Arabidopsis thaliana</name>
    <name type="common">Mouse-ear cress</name>
    <dbReference type="NCBI Taxonomy" id="3702"/>
    <lineage>
        <taxon>Eukaryota</taxon>
        <taxon>Viridiplantae</taxon>
        <taxon>Streptophyta</taxon>
        <taxon>Embryophyta</taxon>
        <taxon>Tracheophyta</taxon>
        <taxon>Spermatophyta</taxon>
        <taxon>Magnoliopsida</taxon>
        <taxon>eudicotyledons</taxon>
        <taxon>Gunneridae</taxon>
        <taxon>Pentapetalae</taxon>
        <taxon>rosids</taxon>
        <taxon>malvids</taxon>
        <taxon>Brassicales</taxon>
        <taxon>Brassicaceae</taxon>
        <taxon>Camelineae</taxon>
        <taxon>Arabidopsis</taxon>
    </lineage>
</organism>
<dbReference type="Proteomes" id="UP000434276">
    <property type="component" value="Unassembled WGS sequence"/>
</dbReference>
<evidence type="ECO:0000313" key="2">
    <source>
        <dbReference type="Proteomes" id="UP000434276"/>
    </source>
</evidence>
<accession>A0A5S9XHX0</accession>
<proteinExistence type="predicted"/>
<dbReference type="AlphaFoldDB" id="A0A5S9XHX0"/>
<gene>
    <name evidence="1" type="ORF">C24_LOCUS14520</name>
</gene>
<dbReference type="ExpressionAtlas" id="A0A5S9XHX0">
    <property type="expression patterns" value="baseline and differential"/>
</dbReference>
<sequence length="232" mass="25607">MFKVLECVIYETCEGRSCSSICSISDKVFSAAIVVVDLISSTRLALKLDSAYTEYSAQYLVDHVVASSHRLKLTVKNYIAFALNNGGIPKAEDRPQFGSVSKPLSSYKPALVLMKGQVIKPKNIEEVRDLLVHQPVGAKLHVFSPLGNGPSGEPASYVGLRDGIIVKVEKIQRKTIGTVKIWYKKKFVFLKVAMARRFARFSQPQDIGPGTQPDFGPSLLLVDFCVPRLSME</sequence>
<name>A0A5S9XHX0_ARATH</name>
<protein>
    <submittedName>
        <fullName evidence="1">Uncharacterized protein</fullName>
    </submittedName>
</protein>